<dbReference type="Pfam" id="PF13656">
    <property type="entry name" value="RNA_pol_L_2"/>
    <property type="match status" value="1"/>
</dbReference>
<dbReference type="CDD" id="cd07029">
    <property type="entry name" value="RNAP_I_III_AC19"/>
    <property type="match status" value="1"/>
</dbReference>
<dbReference type="Gene3D" id="3.30.1360.10">
    <property type="entry name" value="RNA polymerase, RBP11-like subunit"/>
    <property type="match status" value="1"/>
</dbReference>
<dbReference type="GO" id="GO:0006383">
    <property type="term" value="P:transcription by RNA polymerase III"/>
    <property type="evidence" value="ECO:0000318"/>
    <property type="project" value="GO_Central"/>
</dbReference>
<evidence type="ECO:0000256" key="1">
    <source>
        <dbReference type="ARBA" id="ARBA00004123"/>
    </source>
</evidence>
<keyword evidence="5" id="KW-0539">Nucleus</keyword>
<dbReference type="GO" id="GO:0046983">
    <property type="term" value="F:protein dimerization activity"/>
    <property type="evidence" value="ECO:0007669"/>
    <property type="project" value="InterPro"/>
</dbReference>
<name>U5D302_AMBTC</name>
<gene>
    <name evidence="8" type="ORF">AMTR_s00071p00151710</name>
</gene>
<dbReference type="GO" id="GO:0005666">
    <property type="term" value="C:RNA polymerase III complex"/>
    <property type="evidence" value="ECO:0000318"/>
    <property type="project" value="GO_Central"/>
</dbReference>
<dbReference type="SUPFAM" id="SSF55257">
    <property type="entry name" value="RBP11-like subunits of RNA polymerase"/>
    <property type="match status" value="1"/>
</dbReference>
<keyword evidence="3" id="KW-0240">DNA-directed RNA polymerase</keyword>
<keyword evidence="4" id="KW-0804">Transcription</keyword>
<dbReference type="FunFam" id="3.30.1360.10:FF:000006">
    <property type="entry name" value="DNA-directed RNA polymerases I and III subunit RPAC2"/>
    <property type="match status" value="1"/>
</dbReference>
<dbReference type="PANTHER" id="PTHR13946">
    <property type="entry name" value="DNA-DIRECTED RNA POLYMERASE I,II,III"/>
    <property type="match status" value="1"/>
</dbReference>
<comment type="similarity">
    <text evidence="6">Belongs to the archaeal Rpo11/eukaryotic RPB11/RPC19 RNA polymerase subunit family.</text>
</comment>
<dbReference type="HAMAP" id="MF_00261">
    <property type="entry name" value="RNApol_arch_Rpo11"/>
    <property type="match status" value="1"/>
</dbReference>
<dbReference type="InterPro" id="IPR036603">
    <property type="entry name" value="RBP11-like"/>
</dbReference>
<protein>
    <recommendedName>
        <fullName evidence="2">DNA-directed RNA polymerases I and III subunit RPAC2</fullName>
    </recommendedName>
</protein>
<sequence length="134" mass="14802">MSLQARTVVIMESGSLESPNSSTFSLTDEDHTLGNAVRFVLNQDPRTSFCGYSIPHPSENRVNIRVQTTGDPAKDVFKDALQDLMSMCQHVRGTFDKAVIDFKKKGAKGGRQRNTKGGDREKVVRKAVGDMNID</sequence>
<dbReference type="Gramene" id="ERN19991">
    <property type="protein sequence ID" value="ERN19991"/>
    <property type="gene ID" value="AMTR_s00071p00151710"/>
</dbReference>
<evidence type="ECO:0000313" key="8">
    <source>
        <dbReference type="EMBL" id="ERN19991.1"/>
    </source>
</evidence>
<evidence type="ECO:0000259" key="7">
    <source>
        <dbReference type="Pfam" id="PF13656"/>
    </source>
</evidence>
<dbReference type="STRING" id="13333.U5D302"/>
<feature type="domain" description="DNA-directed RNA polymerase RBP11-like dimerisation" evidence="7">
    <location>
        <begin position="22"/>
        <end position="92"/>
    </location>
</feature>
<dbReference type="AlphaFoldDB" id="U5D302"/>
<accession>U5D302</accession>
<proteinExistence type="inferred from homology"/>
<evidence type="ECO:0000256" key="2">
    <source>
        <dbReference type="ARBA" id="ARBA00022079"/>
    </source>
</evidence>
<dbReference type="GO" id="GO:0003899">
    <property type="term" value="F:DNA-directed RNA polymerase activity"/>
    <property type="evidence" value="ECO:0007669"/>
    <property type="project" value="InterPro"/>
</dbReference>
<dbReference type="eggNOG" id="KOG3438">
    <property type="taxonomic scope" value="Eukaryota"/>
</dbReference>
<keyword evidence="9" id="KW-1185">Reference proteome</keyword>
<dbReference type="HOGENOM" id="CLU_090381_4_0_1"/>
<dbReference type="PANTHER" id="PTHR13946:SF28">
    <property type="entry name" value="DNA-DIRECTED RNA POLYMERASES I AND III SUBUNIT RPAC2"/>
    <property type="match status" value="1"/>
</dbReference>
<dbReference type="InterPro" id="IPR009025">
    <property type="entry name" value="RBP11-like_dimer"/>
</dbReference>
<dbReference type="InterPro" id="IPR033898">
    <property type="entry name" value="RNAP_AC19"/>
</dbReference>
<evidence type="ECO:0000256" key="3">
    <source>
        <dbReference type="ARBA" id="ARBA00022478"/>
    </source>
</evidence>
<dbReference type="EMBL" id="KI392062">
    <property type="protein sequence ID" value="ERN19991.1"/>
    <property type="molecule type" value="Genomic_DNA"/>
</dbReference>
<dbReference type="InterPro" id="IPR022905">
    <property type="entry name" value="Rpo11-like"/>
</dbReference>
<comment type="subcellular location">
    <subcellularLocation>
        <location evidence="1">Nucleus</location>
    </subcellularLocation>
</comment>
<evidence type="ECO:0000313" key="9">
    <source>
        <dbReference type="Proteomes" id="UP000017836"/>
    </source>
</evidence>
<reference evidence="9" key="1">
    <citation type="journal article" date="2013" name="Science">
        <title>The Amborella genome and the evolution of flowering plants.</title>
        <authorList>
            <consortium name="Amborella Genome Project"/>
        </authorList>
    </citation>
    <scope>NUCLEOTIDE SEQUENCE [LARGE SCALE GENOMIC DNA]</scope>
</reference>
<dbReference type="GO" id="GO:0006362">
    <property type="term" value="P:transcription elongation by RNA polymerase I"/>
    <property type="evidence" value="ECO:0000318"/>
    <property type="project" value="GO_Central"/>
</dbReference>
<dbReference type="GO" id="GO:0005736">
    <property type="term" value="C:RNA polymerase I complex"/>
    <property type="evidence" value="ECO:0000318"/>
    <property type="project" value="GO_Central"/>
</dbReference>
<evidence type="ECO:0000256" key="4">
    <source>
        <dbReference type="ARBA" id="ARBA00023163"/>
    </source>
</evidence>
<evidence type="ECO:0000256" key="5">
    <source>
        <dbReference type="ARBA" id="ARBA00023242"/>
    </source>
</evidence>
<organism evidence="8 9">
    <name type="scientific">Amborella trichopoda</name>
    <dbReference type="NCBI Taxonomy" id="13333"/>
    <lineage>
        <taxon>Eukaryota</taxon>
        <taxon>Viridiplantae</taxon>
        <taxon>Streptophyta</taxon>
        <taxon>Embryophyta</taxon>
        <taxon>Tracheophyta</taxon>
        <taxon>Spermatophyta</taxon>
        <taxon>Magnoliopsida</taxon>
        <taxon>Amborellales</taxon>
        <taxon>Amborellaceae</taxon>
        <taxon>Amborella</taxon>
    </lineage>
</organism>
<evidence type="ECO:0000256" key="6">
    <source>
        <dbReference type="ARBA" id="ARBA00025751"/>
    </source>
</evidence>
<dbReference type="OMA" id="ITHATFC"/>
<dbReference type="Proteomes" id="UP000017836">
    <property type="component" value="Unassembled WGS sequence"/>
</dbReference>